<evidence type="ECO:0000313" key="5">
    <source>
        <dbReference type="EMBL" id="WDE09271.1"/>
    </source>
</evidence>
<evidence type="ECO:0000256" key="1">
    <source>
        <dbReference type="ARBA" id="ARBA00001964"/>
    </source>
</evidence>
<dbReference type="CDD" id="cd07033">
    <property type="entry name" value="TPP_PYR_DXS_TK_like"/>
    <property type="match status" value="1"/>
</dbReference>
<dbReference type="FunFam" id="3.40.50.970:FF:000129">
    <property type="entry name" value="Transketolase"/>
    <property type="match status" value="1"/>
</dbReference>
<dbReference type="SMART" id="SM00861">
    <property type="entry name" value="Transket_pyr"/>
    <property type="match status" value="1"/>
</dbReference>
<evidence type="ECO:0000259" key="4">
    <source>
        <dbReference type="SMART" id="SM00861"/>
    </source>
</evidence>
<dbReference type="SUPFAM" id="SSF52518">
    <property type="entry name" value="Thiamin diphosphate-binding fold (THDP-binding)"/>
    <property type="match status" value="1"/>
</dbReference>
<comment type="cofactor">
    <cofactor evidence="1">
        <name>thiamine diphosphate</name>
        <dbReference type="ChEBI" id="CHEBI:58937"/>
    </cofactor>
</comment>
<feature type="domain" description="Transketolase-like pyrimidine-binding" evidence="4">
    <location>
        <begin position="2"/>
        <end position="167"/>
    </location>
</feature>
<accession>A0AAF0CE82</accession>
<dbReference type="Gene3D" id="3.40.50.970">
    <property type="match status" value="1"/>
</dbReference>
<dbReference type="InterPro" id="IPR051157">
    <property type="entry name" value="PDH/Transketolase"/>
</dbReference>
<keyword evidence="6" id="KW-1185">Reference proteome</keyword>
<comment type="similarity">
    <text evidence="2">Belongs to the transketolase family.</text>
</comment>
<dbReference type="Gene3D" id="3.40.50.920">
    <property type="match status" value="1"/>
</dbReference>
<organism evidence="5 6">
    <name type="scientific">Thalassomonas viridans</name>
    <dbReference type="NCBI Taxonomy" id="137584"/>
    <lineage>
        <taxon>Bacteria</taxon>
        <taxon>Pseudomonadati</taxon>
        <taxon>Pseudomonadota</taxon>
        <taxon>Gammaproteobacteria</taxon>
        <taxon>Alteromonadales</taxon>
        <taxon>Colwelliaceae</taxon>
        <taxon>Thalassomonas</taxon>
    </lineage>
</organism>
<dbReference type="PANTHER" id="PTHR43825">
    <property type="entry name" value="PYRUVATE DEHYDROGENASE E1 COMPONENT"/>
    <property type="match status" value="1"/>
</dbReference>
<protein>
    <submittedName>
        <fullName evidence="5">Transketolase</fullName>
    </submittedName>
</protein>
<dbReference type="InterPro" id="IPR029061">
    <property type="entry name" value="THDP-binding"/>
</dbReference>
<dbReference type="EMBL" id="CP059734">
    <property type="protein sequence ID" value="WDE09271.1"/>
    <property type="molecule type" value="Genomic_DNA"/>
</dbReference>
<reference evidence="5 6" key="2">
    <citation type="journal article" date="2022" name="Mar. Drugs">
        <title>Bioassay-Guided Fractionation Leads to the Detection of Cholic Acid Generated by the Rare Thalassomonas sp.</title>
        <authorList>
            <person name="Pheiffer F."/>
            <person name="Schneider Y.K."/>
            <person name="Hansen E.H."/>
            <person name="Andersen J.H."/>
            <person name="Isaksson J."/>
            <person name="Busche T."/>
            <person name="R C."/>
            <person name="Kalinowski J."/>
            <person name="Zyl L.V."/>
            <person name="Trindade M."/>
        </authorList>
    </citation>
    <scope>NUCLEOTIDE SEQUENCE [LARGE SCALE GENOMIC DNA]</scope>
    <source>
        <strain evidence="5 6">XOM25</strain>
    </source>
</reference>
<dbReference type="KEGG" id="tvd:SG34_031400"/>
<keyword evidence="3" id="KW-0786">Thiamine pyrophosphate</keyword>
<dbReference type="SUPFAM" id="SSF52922">
    <property type="entry name" value="TK C-terminal domain-like"/>
    <property type="match status" value="1"/>
</dbReference>
<evidence type="ECO:0000256" key="2">
    <source>
        <dbReference type="ARBA" id="ARBA00007131"/>
    </source>
</evidence>
<gene>
    <name evidence="5" type="ORF">SG34_031400</name>
</gene>
<dbReference type="RefSeq" id="WP_044837577.1">
    <property type="nucleotide sequence ID" value="NZ_CP059734.1"/>
</dbReference>
<dbReference type="InterPro" id="IPR005475">
    <property type="entry name" value="Transketolase-like_Pyr-bd"/>
</dbReference>
<dbReference type="PANTHER" id="PTHR43825:SF3">
    <property type="entry name" value="PYRUVATE DEHYDROGENASE E1 COMPONENT"/>
    <property type="match status" value="1"/>
</dbReference>
<reference evidence="5 6" key="1">
    <citation type="journal article" date="2015" name="Genome Announc.">
        <title>Draft Genome Sequences of Marine Isolates of Thalassomonas viridans and Thalassomonas actiniarum.</title>
        <authorList>
            <person name="Olonade I."/>
            <person name="van Zyl L.J."/>
            <person name="Trindade M."/>
        </authorList>
    </citation>
    <scope>NUCLEOTIDE SEQUENCE [LARGE SCALE GENOMIC DNA]</scope>
    <source>
        <strain evidence="5 6">XOM25</strain>
    </source>
</reference>
<dbReference type="Pfam" id="PF02779">
    <property type="entry name" value="Transket_pyr"/>
    <property type="match status" value="1"/>
</dbReference>
<dbReference type="AlphaFoldDB" id="A0AAF0CE82"/>
<dbReference type="InterPro" id="IPR033248">
    <property type="entry name" value="Transketolase_C"/>
</dbReference>
<sequence>MSKLADQIGIVLAEMAEQEPDIFVLDGDLADSDGAIHFAQRHPEQFLMAGIAEQSMLSVAAGMASAGRRPFVFSFAAFLCFRAYDQVRVCLSQSEQPVVMVGSHAGGLSGRNGKTHTAINDMALMLSLPKVQVWAPADHLDIAYMLPELMQSEQAAYVRAPRCPVGAGQNLPGEAGRFRWLRPKQAVTLVSCGVASQWSYQVACRLQRQGIDLGLLHCLHVNDVDGLRCQLDGAEQIFVIEDHNEFGGLASLVRQLDLPARVKGIGWPMDFSGKSGDDHEIRQAYGLSDSQLAAWLLNALQAEQGYLDLCEGEQ</sequence>
<evidence type="ECO:0000256" key="3">
    <source>
        <dbReference type="ARBA" id="ARBA00023052"/>
    </source>
</evidence>
<dbReference type="Proteomes" id="UP000032352">
    <property type="component" value="Chromosome pTvir"/>
</dbReference>
<proteinExistence type="inferred from homology"/>
<dbReference type="Pfam" id="PF02780">
    <property type="entry name" value="Transketolase_C"/>
    <property type="match status" value="1"/>
</dbReference>
<name>A0AAF0CE82_9GAMM</name>
<evidence type="ECO:0000313" key="6">
    <source>
        <dbReference type="Proteomes" id="UP000032352"/>
    </source>
</evidence>
<dbReference type="InterPro" id="IPR009014">
    <property type="entry name" value="Transketo_C/PFOR_II"/>
</dbReference>